<comment type="caution">
    <text evidence="6">The sequence shown here is derived from an EMBL/GenBank/DDBJ whole genome shotgun (WGS) entry which is preliminary data.</text>
</comment>
<dbReference type="InterPro" id="IPR036291">
    <property type="entry name" value="NAD(P)-bd_dom_sf"/>
</dbReference>
<name>A0A8J3GTC4_9MICO</name>
<accession>A0A8J3GTC4</accession>
<evidence type="ECO:0000256" key="1">
    <source>
        <dbReference type="ARBA" id="ARBA00010928"/>
    </source>
</evidence>
<keyword evidence="7" id="KW-1185">Reference proteome</keyword>
<evidence type="ECO:0000313" key="6">
    <source>
        <dbReference type="EMBL" id="GHF26695.1"/>
    </source>
</evidence>
<dbReference type="Gene3D" id="3.30.360.10">
    <property type="entry name" value="Dihydrodipicolinate Reductase, domain 2"/>
    <property type="match status" value="1"/>
</dbReference>
<dbReference type="PANTHER" id="PTHR22604:SF105">
    <property type="entry name" value="TRANS-1,2-DIHYDROBENZENE-1,2-DIOL DEHYDROGENASE"/>
    <property type="match status" value="1"/>
</dbReference>
<organism evidence="6 7">
    <name type="scientific">Pseudolysinimonas yzui</name>
    <dbReference type="NCBI Taxonomy" id="2708254"/>
    <lineage>
        <taxon>Bacteria</taxon>
        <taxon>Bacillati</taxon>
        <taxon>Actinomycetota</taxon>
        <taxon>Actinomycetes</taxon>
        <taxon>Micrococcales</taxon>
        <taxon>Microbacteriaceae</taxon>
        <taxon>Pseudolysinimonas</taxon>
    </lineage>
</organism>
<dbReference type="InterPro" id="IPR000683">
    <property type="entry name" value="Gfo/Idh/MocA-like_OxRdtase_N"/>
</dbReference>
<dbReference type="GO" id="GO:0000166">
    <property type="term" value="F:nucleotide binding"/>
    <property type="evidence" value="ECO:0007669"/>
    <property type="project" value="InterPro"/>
</dbReference>
<reference evidence="6" key="1">
    <citation type="journal article" date="2014" name="Int. J. Syst. Evol. Microbiol.">
        <title>Complete genome sequence of Corynebacterium casei LMG S-19264T (=DSM 44701T), isolated from a smear-ripened cheese.</title>
        <authorList>
            <consortium name="US DOE Joint Genome Institute (JGI-PGF)"/>
            <person name="Walter F."/>
            <person name="Albersmeier A."/>
            <person name="Kalinowski J."/>
            <person name="Ruckert C."/>
        </authorList>
    </citation>
    <scope>NUCLEOTIDE SEQUENCE</scope>
    <source>
        <strain evidence="6">CGMCC 1.16548</strain>
    </source>
</reference>
<dbReference type="RefSeq" id="WP_191284316.1">
    <property type="nucleotide sequence ID" value="NZ_BNAI01000012.1"/>
</dbReference>
<keyword evidence="2" id="KW-0560">Oxidoreductase</keyword>
<dbReference type="Proteomes" id="UP000617531">
    <property type="component" value="Unassembled WGS sequence"/>
</dbReference>
<sequence>MTNKGLRWGILGAGWIAGMQVSDMQRHGFTITAVGARDLAKAQAFAAEFGISTAYGSYQELAADPNVDAIYVATVHPAHAASARIALESGKHVLVEKPFTMDAAEARELVDLAASKNLVVLEAMWTRWLPHMVRIREILAEGLLGDVRTVLADHDQKNEHVERMHKPELGGGALLDLGIYPVSFAWDVFGAPDTVIAHATMTAAGVDRETAVILGYPSGAHAVLHTQMSGTGPNRAAIVGTDGRIEIDSVWYNQVAFTRYDRDGQVVERFDERAEGRGMNFQAAELERIVASGKLAGDILPPSETVAIMETLDEIRRQIGLTYPS</sequence>
<evidence type="ECO:0000259" key="4">
    <source>
        <dbReference type="Pfam" id="PF01408"/>
    </source>
</evidence>
<dbReference type="Pfam" id="PF22725">
    <property type="entry name" value="GFO_IDH_MocA_C3"/>
    <property type="match status" value="1"/>
</dbReference>
<protein>
    <submittedName>
        <fullName evidence="6">Oxidoreductase</fullName>
    </submittedName>
</protein>
<dbReference type="Gene3D" id="3.40.50.720">
    <property type="entry name" value="NAD(P)-binding Rossmann-like Domain"/>
    <property type="match status" value="1"/>
</dbReference>
<evidence type="ECO:0000313" key="7">
    <source>
        <dbReference type="Proteomes" id="UP000617531"/>
    </source>
</evidence>
<comment type="similarity">
    <text evidence="1">Belongs to the Gfo/Idh/MocA family.</text>
</comment>
<dbReference type="PANTHER" id="PTHR22604">
    <property type="entry name" value="OXIDOREDUCTASES"/>
    <property type="match status" value="1"/>
</dbReference>
<dbReference type="AlphaFoldDB" id="A0A8J3GTC4"/>
<dbReference type="SUPFAM" id="SSF51735">
    <property type="entry name" value="NAD(P)-binding Rossmann-fold domains"/>
    <property type="match status" value="1"/>
</dbReference>
<reference evidence="6" key="2">
    <citation type="submission" date="2020-09" db="EMBL/GenBank/DDBJ databases">
        <authorList>
            <person name="Sun Q."/>
            <person name="Zhou Y."/>
        </authorList>
    </citation>
    <scope>NUCLEOTIDE SEQUENCE</scope>
    <source>
        <strain evidence="6">CGMCC 1.16548</strain>
    </source>
</reference>
<gene>
    <name evidence="6" type="ORF">GCM10011600_29630</name>
</gene>
<feature type="domain" description="Gfo/Idh/MocA-like oxidoreductase N-terminal" evidence="4">
    <location>
        <begin position="6"/>
        <end position="121"/>
    </location>
</feature>
<proteinExistence type="inferred from homology"/>
<dbReference type="InterPro" id="IPR050984">
    <property type="entry name" value="Gfo/Idh/MocA_domain"/>
</dbReference>
<dbReference type="EMBL" id="BNAI01000012">
    <property type="protein sequence ID" value="GHF26695.1"/>
    <property type="molecule type" value="Genomic_DNA"/>
</dbReference>
<dbReference type="SUPFAM" id="SSF55347">
    <property type="entry name" value="Glyceraldehyde-3-phosphate dehydrogenase-like, C-terminal domain"/>
    <property type="match status" value="1"/>
</dbReference>
<feature type="domain" description="GFO/IDH/MocA-like oxidoreductase" evidence="5">
    <location>
        <begin position="133"/>
        <end position="246"/>
    </location>
</feature>
<evidence type="ECO:0000256" key="2">
    <source>
        <dbReference type="ARBA" id="ARBA00023002"/>
    </source>
</evidence>
<keyword evidence="3" id="KW-0520">NAD</keyword>
<dbReference type="Pfam" id="PF01408">
    <property type="entry name" value="GFO_IDH_MocA"/>
    <property type="match status" value="1"/>
</dbReference>
<evidence type="ECO:0000259" key="5">
    <source>
        <dbReference type="Pfam" id="PF22725"/>
    </source>
</evidence>
<dbReference type="InterPro" id="IPR055170">
    <property type="entry name" value="GFO_IDH_MocA-like_dom"/>
</dbReference>
<dbReference type="GO" id="GO:0016491">
    <property type="term" value="F:oxidoreductase activity"/>
    <property type="evidence" value="ECO:0007669"/>
    <property type="project" value="UniProtKB-KW"/>
</dbReference>
<evidence type="ECO:0000256" key="3">
    <source>
        <dbReference type="ARBA" id="ARBA00023027"/>
    </source>
</evidence>